<reference evidence="4 5" key="1">
    <citation type="submission" date="2024-04" db="EMBL/GenBank/DDBJ databases">
        <title>Tritrichomonas musculus Genome.</title>
        <authorList>
            <person name="Alves-Ferreira E."/>
            <person name="Grigg M."/>
            <person name="Lorenzi H."/>
            <person name="Galac M."/>
        </authorList>
    </citation>
    <scope>NUCLEOTIDE SEQUENCE [LARGE SCALE GENOMIC DNA]</scope>
    <source>
        <strain evidence="4 5">EAF2021</strain>
    </source>
</reference>
<organism evidence="4 5">
    <name type="scientific">Tritrichomonas musculus</name>
    <dbReference type="NCBI Taxonomy" id="1915356"/>
    <lineage>
        <taxon>Eukaryota</taxon>
        <taxon>Metamonada</taxon>
        <taxon>Parabasalia</taxon>
        <taxon>Tritrichomonadida</taxon>
        <taxon>Tritrichomonadidae</taxon>
        <taxon>Tritrichomonas</taxon>
    </lineage>
</organism>
<dbReference type="InterPro" id="IPR014722">
    <property type="entry name" value="Rib_uL2_dom2"/>
</dbReference>
<accession>A0ABR2JTM1</accession>
<evidence type="ECO:0000256" key="3">
    <source>
        <dbReference type="ARBA" id="ARBA00023274"/>
    </source>
</evidence>
<gene>
    <name evidence="4" type="ORF">M9Y10_044432</name>
</gene>
<evidence type="ECO:0000313" key="4">
    <source>
        <dbReference type="EMBL" id="KAK8881796.1"/>
    </source>
</evidence>
<sequence>MGKTNPFVSSQARKVRKHYFNATKEEKHIALSAPLSKELQTTHGIKRLPVRRDDEVTVVRGQFKSRSGRVVAVKLSSMRINIESVTKQKINNETVFIPIHPSNVMITKIKMDKYRKNLIEKKKAGRDKALAKLGRGSQ</sequence>
<protein>
    <submittedName>
        <fullName evidence="4">60S ribosomal protein L26</fullName>
    </submittedName>
</protein>
<dbReference type="EMBL" id="JAPFFF010000009">
    <property type="protein sequence ID" value="KAK8881796.1"/>
    <property type="molecule type" value="Genomic_DNA"/>
</dbReference>
<name>A0ABR2JTM1_9EUKA</name>
<dbReference type="Gene3D" id="2.30.30.30">
    <property type="match status" value="1"/>
</dbReference>
<proteinExistence type="inferred from homology"/>
<dbReference type="PANTHER" id="PTHR11143">
    <property type="entry name" value="60S RIBOSOMAL PROTEIN L26 FAMILY MEMBER"/>
    <property type="match status" value="1"/>
</dbReference>
<dbReference type="Proteomes" id="UP001470230">
    <property type="component" value="Unassembled WGS sequence"/>
</dbReference>
<dbReference type="NCBIfam" id="TIGR01080">
    <property type="entry name" value="rplX_A_E"/>
    <property type="match status" value="1"/>
</dbReference>
<keyword evidence="5" id="KW-1185">Reference proteome</keyword>
<keyword evidence="3" id="KW-0687">Ribonucleoprotein</keyword>
<dbReference type="InterPro" id="IPR008991">
    <property type="entry name" value="Translation_prot_SH3-like_sf"/>
</dbReference>
<comment type="similarity">
    <text evidence="1">Belongs to the universal ribosomal protein uL24 family.</text>
</comment>
<evidence type="ECO:0000313" key="5">
    <source>
        <dbReference type="Proteomes" id="UP001470230"/>
    </source>
</evidence>
<dbReference type="InterPro" id="IPR041988">
    <property type="entry name" value="Ribosomal_uL24_KOW"/>
</dbReference>
<evidence type="ECO:0000256" key="2">
    <source>
        <dbReference type="ARBA" id="ARBA00022980"/>
    </source>
</evidence>
<dbReference type="CDD" id="cd06089">
    <property type="entry name" value="KOW_RPL26"/>
    <property type="match status" value="1"/>
</dbReference>
<keyword evidence="2 4" id="KW-0689">Ribosomal protein</keyword>
<dbReference type="SUPFAM" id="SSF50104">
    <property type="entry name" value="Translation proteins SH3-like domain"/>
    <property type="match status" value="1"/>
</dbReference>
<dbReference type="InterPro" id="IPR005756">
    <property type="entry name" value="Ribosomal_uL24_euk/arc"/>
</dbReference>
<dbReference type="GO" id="GO:0005840">
    <property type="term" value="C:ribosome"/>
    <property type="evidence" value="ECO:0007669"/>
    <property type="project" value="UniProtKB-KW"/>
</dbReference>
<evidence type="ECO:0000256" key="1">
    <source>
        <dbReference type="ARBA" id="ARBA00010618"/>
    </source>
</evidence>
<comment type="caution">
    <text evidence="4">The sequence shown here is derived from an EMBL/GenBank/DDBJ whole genome shotgun (WGS) entry which is preliminary data.</text>
</comment>
<dbReference type="Pfam" id="PF16906">
    <property type="entry name" value="Ribosomal_L26"/>
    <property type="match status" value="1"/>
</dbReference>